<name>A0AAV9G3S5_9PEZI</name>
<keyword evidence="2" id="KW-1133">Transmembrane helix</keyword>
<dbReference type="GO" id="GO:0000136">
    <property type="term" value="C:mannan polymerase complex"/>
    <property type="evidence" value="ECO:0007669"/>
    <property type="project" value="TreeGrafter"/>
</dbReference>
<evidence type="ECO:0000256" key="2">
    <source>
        <dbReference type="SAM" id="Phobius"/>
    </source>
</evidence>
<feature type="transmembrane region" description="Helical" evidence="2">
    <location>
        <begin position="12"/>
        <end position="30"/>
    </location>
</feature>
<dbReference type="InterPro" id="IPR007577">
    <property type="entry name" value="GlycoTrfase_DXD_sugar-bd_CS"/>
</dbReference>
<dbReference type="InterPro" id="IPR029044">
    <property type="entry name" value="Nucleotide-diphossugar_trans"/>
</dbReference>
<keyword evidence="2" id="KW-0472">Membrane</keyword>
<dbReference type="GO" id="GO:0000009">
    <property type="term" value="F:alpha-1,6-mannosyltransferase activity"/>
    <property type="evidence" value="ECO:0007669"/>
    <property type="project" value="InterPro"/>
</dbReference>
<dbReference type="InterPro" id="IPR039367">
    <property type="entry name" value="Och1-like"/>
</dbReference>
<sequence>MTSSRPIHPIRGTIVAIFITSLITLTYLLLRTAHPPLADFTPNPLTIPLAPDIPPKIWYKLPPSGLSPNTHRWTSTCLDQNPHYRHEFLTDASADAFVSHTFASRPDLVTTYLSLNIPILKADLLRYLLLYAEGGIWNDLDVSCEGVPMDLWVPRAYRDVAGLVVGWEFEVGWEGEEDDFERQFASWVIMARPGLGQVWMVVEDILDGIAEVCGRNNVSVGGLGVGMVEDVVDFTGPTRFTRSVMRSLGETMGVEVDWMGLTRLWKPRLVGDVLIFPGYAFAKDANEYSEEEEKRLGQILVTHHYAGSWKNQLGSIEGALVEGYGQEQTG</sequence>
<keyword evidence="4" id="KW-1185">Reference proteome</keyword>
<organism evidence="3 4">
    <name type="scientific">Podospora aff. communis PSN243</name>
    <dbReference type="NCBI Taxonomy" id="3040156"/>
    <lineage>
        <taxon>Eukaryota</taxon>
        <taxon>Fungi</taxon>
        <taxon>Dikarya</taxon>
        <taxon>Ascomycota</taxon>
        <taxon>Pezizomycotina</taxon>
        <taxon>Sordariomycetes</taxon>
        <taxon>Sordariomycetidae</taxon>
        <taxon>Sordariales</taxon>
        <taxon>Podosporaceae</taxon>
        <taxon>Podospora</taxon>
    </lineage>
</organism>
<comment type="similarity">
    <text evidence="1">Belongs to the glycosyltransferase 32 family.</text>
</comment>
<dbReference type="Gene3D" id="3.90.550.20">
    <property type="match status" value="1"/>
</dbReference>
<evidence type="ECO:0000313" key="4">
    <source>
        <dbReference type="Proteomes" id="UP001321760"/>
    </source>
</evidence>
<dbReference type="GO" id="GO:0006487">
    <property type="term" value="P:protein N-linked glycosylation"/>
    <property type="evidence" value="ECO:0007669"/>
    <property type="project" value="TreeGrafter"/>
</dbReference>
<reference evidence="3" key="2">
    <citation type="submission" date="2023-05" db="EMBL/GenBank/DDBJ databases">
        <authorList>
            <consortium name="Lawrence Berkeley National Laboratory"/>
            <person name="Steindorff A."/>
            <person name="Hensen N."/>
            <person name="Bonometti L."/>
            <person name="Westerberg I."/>
            <person name="Brannstrom I.O."/>
            <person name="Guillou S."/>
            <person name="Cros-Aarteil S."/>
            <person name="Calhoun S."/>
            <person name="Haridas S."/>
            <person name="Kuo A."/>
            <person name="Mondo S."/>
            <person name="Pangilinan J."/>
            <person name="Riley R."/>
            <person name="Labutti K."/>
            <person name="Andreopoulos B."/>
            <person name="Lipzen A."/>
            <person name="Chen C."/>
            <person name="Yanf M."/>
            <person name="Daum C."/>
            <person name="Ng V."/>
            <person name="Clum A."/>
            <person name="Ohm R."/>
            <person name="Martin F."/>
            <person name="Silar P."/>
            <person name="Natvig D."/>
            <person name="Lalanne C."/>
            <person name="Gautier V."/>
            <person name="Ament-Velasquez S.L."/>
            <person name="Kruys A."/>
            <person name="Hutchinson M.I."/>
            <person name="Powell A.J."/>
            <person name="Barry K."/>
            <person name="Miller A.N."/>
            <person name="Grigoriev I.V."/>
            <person name="Debuchy R."/>
            <person name="Gladieux P."/>
            <person name="Thoren M.H."/>
            <person name="Johannesson H."/>
        </authorList>
    </citation>
    <scope>NUCLEOTIDE SEQUENCE</scope>
    <source>
        <strain evidence="3">PSN243</strain>
    </source>
</reference>
<keyword evidence="2" id="KW-0812">Transmembrane</keyword>
<proteinExistence type="inferred from homology"/>
<dbReference type="Pfam" id="PF04488">
    <property type="entry name" value="Gly_transf_sug"/>
    <property type="match status" value="1"/>
</dbReference>
<dbReference type="Proteomes" id="UP001321760">
    <property type="component" value="Unassembled WGS sequence"/>
</dbReference>
<evidence type="ECO:0000256" key="1">
    <source>
        <dbReference type="ARBA" id="ARBA00009003"/>
    </source>
</evidence>
<dbReference type="EMBL" id="MU866016">
    <property type="protein sequence ID" value="KAK4442437.1"/>
    <property type="molecule type" value="Genomic_DNA"/>
</dbReference>
<accession>A0AAV9G3S5</accession>
<gene>
    <name evidence="3" type="ORF">QBC34DRAFT_453105</name>
</gene>
<dbReference type="AlphaFoldDB" id="A0AAV9G3S5"/>
<evidence type="ECO:0000313" key="3">
    <source>
        <dbReference type="EMBL" id="KAK4442437.1"/>
    </source>
</evidence>
<dbReference type="PANTHER" id="PTHR31834:SF8">
    <property type="entry name" value="TRANSFERASE, PUTATIVE (AFU_ORTHOLOGUE AFUA_6G14040)-RELATED"/>
    <property type="match status" value="1"/>
</dbReference>
<protein>
    <submittedName>
        <fullName evidence="3">Glycosyltransferase family 32 protein</fullName>
    </submittedName>
</protein>
<comment type="caution">
    <text evidence="3">The sequence shown here is derived from an EMBL/GenBank/DDBJ whole genome shotgun (WGS) entry which is preliminary data.</text>
</comment>
<dbReference type="SUPFAM" id="SSF53448">
    <property type="entry name" value="Nucleotide-diphospho-sugar transferases"/>
    <property type="match status" value="1"/>
</dbReference>
<dbReference type="PANTHER" id="PTHR31834">
    <property type="entry name" value="INITIATION-SPECIFIC ALPHA-1,6-MANNOSYLTRANSFERASE"/>
    <property type="match status" value="1"/>
</dbReference>
<reference evidence="3" key="1">
    <citation type="journal article" date="2023" name="Mol. Phylogenet. Evol.">
        <title>Genome-scale phylogeny and comparative genomics of the fungal order Sordariales.</title>
        <authorList>
            <person name="Hensen N."/>
            <person name="Bonometti L."/>
            <person name="Westerberg I."/>
            <person name="Brannstrom I.O."/>
            <person name="Guillou S."/>
            <person name="Cros-Aarteil S."/>
            <person name="Calhoun S."/>
            <person name="Haridas S."/>
            <person name="Kuo A."/>
            <person name="Mondo S."/>
            <person name="Pangilinan J."/>
            <person name="Riley R."/>
            <person name="LaButti K."/>
            <person name="Andreopoulos B."/>
            <person name="Lipzen A."/>
            <person name="Chen C."/>
            <person name="Yan M."/>
            <person name="Daum C."/>
            <person name="Ng V."/>
            <person name="Clum A."/>
            <person name="Steindorff A."/>
            <person name="Ohm R.A."/>
            <person name="Martin F."/>
            <person name="Silar P."/>
            <person name="Natvig D.O."/>
            <person name="Lalanne C."/>
            <person name="Gautier V."/>
            <person name="Ament-Velasquez S.L."/>
            <person name="Kruys A."/>
            <person name="Hutchinson M.I."/>
            <person name="Powell A.J."/>
            <person name="Barry K."/>
            <person name="Miller A.N."/>
            <person name="Grigoriev I.V."/>
            <person name="Debuchy R."/>
            <person name="Gladieux P."/>
            <person name="Hiltunen Thoren M."/>
            <person name="Johannesson H."/>
        </authorList>
    </citation>
    <scope>NUCLEOTIDE SEQUENCE</scope>
    <source>
        <strain evidence="3">PSN243</strain>
    </source>
</reference>